<dbReference type="RefSeq" id="WP_249461178.1">
    <property type="nucleotide sequence ID" value="NZ_JAMCCK010000024.1"/>
</dbReference>
<evidence type="ECO:0000313" key="2">
    <source>
        <dbReference type="Proteomes" id="UP001202052"/>
    </source>
</evidence>
<name>A0ABT0NV30_9ACTN</name>
<comment type="caution">
    <text evidence="1">The sequence shown here is derived from an EMBL/GenBank/DDBJ whole genome shotgun (WGS) entry which is preliminary data.</text>
</comment>
<dbReference type="Gene3D" id="2.30.320.10">
    <property type="entry name" value="YwqG-like"/>
    <property type="match status" value="1"/>
</dbReference>
<dbReference type="Proteomes" id="UP001202052">
    <property type="component" value="Unassembled WGS sequence"/>
</dbReference>
<protein>
    <recommendedName>
        <fullName evidence="3">DUF1963 domain-containing protein</fullName>
    </recommendedName>
</protein>
<proteinExistence type="predicted"/>
<gene>
    <name evidence="1" type="ORF">M4438_17705</name>
</gene>
<keyword evidence="2" id="KW-1185">Reference proteome</keyword>
<dbReference type="EMBL" id="JAMCCK010000024">
    <property type="protein sequence ID" value="MCL3995327.1"/>
    <property type="molecule type" value="Genomic_DNA"/>
</dbReference>
<reference evidence="1 2" key="1">
    <citation type="submission" date="2022-05" db="EMBL/GenBank/DDBJ databases">
        <title>Genome Resource of Streptomyces lavenduligriseus GA1-1, a Strain with Broad-Spectrum Antifungal Activity against Phytopathogenic Fungi.</title>
        <authorList>
            <person name="Qi D."/>
        </authorList>
    </citation>
    <scope>NUCLEOTIDE SEQUENCE [LARGE SCALE GENOMIC DNA]</scope>
    <source>
        <strain evidence="1 2">GA1-1</strain>
    </source>
</reference>
<organism evidence="1 2">
    <name type="scientific">Streptomyces lavenduligriseus</name>
    <dbReference type="NCBI Taxonomy" id="67315"/>
    <lineage>
        <taxon>Bacteria</taxon>
        <taxon>Bacillati</taxon>
        <taxon>Actinomycetota</taxon>
        <taxon>Actinomycetes</taxon>
        <taxon>Kitasatosporales</taxon>
        <taxon>Streptomycetaceae</taxon>
        <taxon>Streptomyces</taxon>
    </lineage>
</organism>
<sequence>MTRTTPPRPLDITVPFPELAPLARTAVRLHPRAGAPTPADSSLGGPLLWPAGEPWPGCPEHAGPWHRGTAPDDVRRARRVLREAWARPRAEGAELLTEEERAVVDRGRERVRIPVDGPLPLVPALQLYAADVPALPRPDGTDLLQVLWCPFDHDPGYLPRVALRRRDSAAVTAPLGTPPRPAVVGNRDYLPEPCVLHPETVTEYPAPHELPEELAERIEAWEDAQEEDTGLCYQYDLAVAPGTKLGGHAPWSFSDPFPMACPECGSPVRPLLTFDGAEWDGGSGSWRPLEDAGYTGPMFQGPSGQTELNFGRGYSLQIYGCEASYDHPPLTNMQ</sequence>
<accession>A0ABT0NV30</accession>
<evidence type="ECO:0008006" key="3">
    <source>
        <dbReference type="Google" id="ProtNLM"/>
    </source>
</evidence>
<evidence type="ECO:0000313" key="1">
    <source>
        <dbReference type="EMBL" id="MCL3995327.1"/>
    </source>
</evidence>